<feature type="domain" description="Bacterial sugar transferase" evidence="2">
    <location>
        <begin position="7"/>
        <end position="188"/>
    </location>
</feature>
<feature type="transmembrane region" description="Helical" evidence="1">
    <location>
        <begin position="12"/>
        <end position="33"/>
    </location>
</feature>
<proteinExistence type="predicted"/>
<keyword evidence="1" id="KW-1133">Transmembrane helix</keyword>
<organism evidence="3">
    <name type="scientific">bioreactor metagenome</name>
    <dbReference type="NCBI Taxonomy" id="1076179"/>
    <lineage>
        <taxon>unclassified sequences</taxon>
        <taxon>metagenomes</taxon>
        <taxon>ecological metagenomes</taxon>
    </lineage>
</organism>
<keyword evidence="3" id="KW-0808">Transferase</keyword>
<name>A0A645CNJ8_9ZZZZ</name>
<keyword evidence="1" id="KW-0472">Membrane</keyword>
<accession>A0A645CNJ8</accession>
<dbReference type="GO" id="GO:0016780">
    <property type="term" value="F:phosphotransferase activity, for other substituted phosphate groups"/>
    <property type="evidence" value="ECO:0007669"/>
    <property type="project" value="TreeGrafter"/>
</dbReference>
<evidence type="ECO:0000259" key="2">
    <source>
        <dbReference type="Pfam" id="PF02397"/>
    </source>
</evidence>
<sequence>MYKNYIKRMLDIILSICAFPFFLLIFVIVAPIIKLEDNGTILYKAKRRGKHGCVFEIYKFRSMKMNAPDIRNKDNSTYNAPDDPRITRIGKFLRKTSIDETAQILNVIKGDMSLIGPRPITINKPIEEYDKKRKKRLMVRPGITGYQQAYYRNSIGQEEKFELDAKYAECVNLIFDVKIFFKTIQTVFFRKNIYNTKND</sequence>
<comment type="caution">
    <text evidence="3">The sequence shown here is derived from an EMBL/GenBank/DDBJ whole genome shotgun (WGS) entry which is preliminary data.</text>
</comment>
<dbReference type="PANTHER" id="PTHR30576">
    <property type="entry name" value="COLANIC BIOSYNTHESIS UDP-GLUCOSE LIPID CARRIER TRANSFERASE"/>
    <property type="match status" value="1"/>
</dbReference>
<gene>
    <name evidence="3" type="primary">epsL_6</name>
    <name evidence="3" type="ORF">SDC9_125522</name>
</gene>
<protein>
    <submittedName>
        <fullName evidence="3">Putative sugar transferase EpsL</fullName>
        <ecNumber evidence="3">2.-.-.-</ecNumber>
    </submittedName>
</protein>
<dbReference type="EMBL" id="VSSQ01028695">
    <property type="protein sequence ID" value="MPM78511.1"/>
    <property type="molecule type" value="Genomic_DNA"/>
</dbReference>
<evidence type="ECO:0000313" key="3">
    <source>
        <dbReference type="EMBL" id="MPM78511.1"/>
    </source>
</evidence>
<dbReference type="InterPro" id="IPR003362">
    <property type="entry name" value="Bact_transf"/>
</dbReference>
<dbReference type="AlphaFoldDB" id="A0A645CNJ8"/>
<keyword evidence="1" id="KW-0812">Transmembrane</keyword>
<reference evidence="3" key="1">
    <citation type="submission" date="2019-08" db="EMBL/GenBank/DDBJ databases">
        <authorList>
            <person name="Kucharzyk K."/>
            <person name="Murdoch R.W."/>
            <person name="Higgins S."/>
            <person name="Loffler F."/>
        </authorList>
    </citation>
    <scope>NUCLEOTIDE SEQUENCE</scope>
</reference>
<dbReference type="PANTHER" id="PTHR30576:SF0">
    <property type="entry name" value="UNDECAPRENYL-PHOSPHATE N-ACETYLGALACTOSAMINYL 1-PHOSPHATE TRANSFERASE-RELATED"/>
    <property type="match status" value="1"/>
</dbReference>
<dbReference type="EC" id="2.-.-.-" evidence="3"/>
<evidence type="ECO:0000256" key="1">
    <source>
        <dbReference type="SAM" id="Phobius"/>
    </source>
</evidence>
<dbReference type="Pfam" id="PF02397">
    <property type="entry name" value="Bac_transf"/>
    <property type="match status" value="1"/>
</dbReference>